<keyword evidence="8 11" id="KW-0472">Membrane</keyword>
<evidence type="ECO:0000256" key="11">
    <source>
        <dbReference type="SAM" id="Phobius"/>
    </source>
</evidence>
<feature type="domain" description="Cytochrome c" evidence="12">
    <location>
        <begin position="43"/>
        <end position="146"/>
    </location>
</feature>
<keyword evidence="6" id="KW-0677">Repeat</keyword>
<dbReference type="GO" id="GO:0005506">
    <property type="term" value="F:iron ion binding"/>
    <property type="evidence" value="ECO:0007669"/>
    <property type="project" value="InterPro"/>
</dbReference>
<evidence type="ECO:0000256" key="5">
    <source>
        <dbReference type="ARBA" id="ARBA00022729"/>
    </source>
</evidence>
<evidence type="ECO:0000256" key="1">
    <source>
        <dbReference type="ARBA" id="ARBA00004236"/>
    </source>
</evidence>
<keyword evidence="5" id="KW-0732">Signal</keyword>
<reference evidence="13 14" key="1">
    <citation type="submission" date="2019-03" db="EMBL/GenBank/DDBJ databases">
        <title>Genomic Encyclopedia of Type Strains, Phase IV (KMG-IV): sequencing the most valuable type-strain genomes for metagenomic binning, comparative biology and taxonomic classification.</title>
        <authorList>
            <person name="Goeker M."/>
        </authorList>
    </citation>
    <scope>NUCLEOTIDE SEQUENCE [LARGE SCALE GENOMIC DNA]</scope>
    <source>
        <strain evidence="13 14">DSM 104836</strain>
    </source>
</reference>
<sequence>MFRSILLGSVVFGVIGFIGFLIYAHEPAIDPITQDNPQGFDPETVEKGRILAAAGYCSTCHTAEGGAPFAGNLPMATGFGTIYSTNITPDVETGIGAWSQVAFQRAMHEGVDREGQHLFPAFPYNHFTKMTDEDVDAIYAFIMTDVDPVPSVQKENGLPFPLNLRFLQAGWKLLFVDSGVYQADASESDAWNRGAYLVEGVTHCGACHTPRNALGAEREDDRFGGAEVEQWIAPALTAANPSPVPWTAAAFAEFIETGSAQLHGIAAGPMSPVVHAGLRELSEDDLNAIGVYLADQDGAHDSDAEVAEIVNASLAEGQPDKSYRMELGERLYATTCAACHYNVEQIVLGRPDLGINSATRFSEPDNLIHVILNGVTSPEGIPGVVMPSFRTAMSDEEVAAIAAYLRASRTDEAAWPELSQKVSTIRAEATASE</sequence>
<evidence type="ECO:0000256" key="6">
    <source>
        <dbReference type="ARBA" id="ARBA00022737"/>
    </source>
</evidence>
<feature type="binding site" description="covalent" evidence="9">
    <location>
        <position position="207"/>
    </location>
    <ligand>
        <name>heme c</name>
        <dbReference type="ChEBI" id="CHEBI:61717"/>
        <label>2</label>
    </ligand>
</feature>
<dbReference type="PANTHER" id="PTHR35008">
    <property type="entry name" value="BLL4482 PROTEIN-RELATED"/>
    <property type="match status" value="1"/>
</dbReference>
<feature type="binding site" description="covalent" evidence="9">
    <location>
        <position position="204"/>
    </location>
    <ligand>
        <name>heme c</name>
        <dbReference type="ChEBI" id="CHEBI:61717"/>
        <label>2</label>
    </ligand>
</feature>
<keyword evidence="4 10" id="KW-0479">Metal-binding</keyword>
<feature type="binding site" description="covalent" evidence="9">
    <location>
        <position position="57"/>
    </location>
    <ligand>
        <name>heme c</name>
        <dbReference type="ChEBI" id="CHEBI:61717"/>
        <label>1</label>
    </ligand>
</feature>
<feature type="transmembrane region" description="Helical" evidence="11">
    <location>
        <begin position="5"/>
        <end position="24"/>
    </location>
</feature>
<dbReference type="GO" id="GO:0016614">
    <property type="term" value="F:oxidoreductase activity, acting on CH-OH group of donors"/>
    <property type="evidence" value="ECO:0007669"/>
    <property type="project" value="InterPro"/>
</dbReference>
<dbReference type="PIRSF" id="PIRSF000018">
    <property type="entry name" value="Mb_ADH_cyt_c"/>
    <property type="match status" value="1"/>
</dbReference>
<dbReference type="RefSeq" id="WP_132248747.1">
    <property type="nucleotide sequence ID" value="NZ_SLZU01000033.1"/>
</dbReference>
<dbReference type="InterPro" id="IPR009056">
    <property type="entry name" value="Cyt_c-like_dom"/>
</dbReference>
<dbReference type="Gene3D" id="1.10.760.10">
    <property type="entry name" value="Cytochrome c-like domain"/>
    <property type="match status" value="3"/>
</dbReference>
<evidence type="ECO:0000256" key="2">
    <source>
        <dbReference type="ARBA" id="ARBA00022475"/>
    </source>
</evidence>
<dbReference type="InterPro" id="IPR051459">
    <property type="entry name" value="Cytochrome_c-type_DH"/>
</dbReference>
<keyword evidence="7 10" id="KW-0408">Iron</keyword>
<feature type="binding site" description="axial binding residue" evidence="10">
    <location>
        <position position="208"/>
    </location>
    <ligand>
        <name>heme c</name>
        <dbReference type="ChEBI" id="CHEBI:61717"/>
        <label>2</label>
    </ligand>
    <ligandPart>
        <name>Fe</name>
        <dbReference type="ChEBI" id="CHEBI:18248"/>
    </ligandPart>
</feature>
<feature type="binding site" description="axial binding residue" evidence="10">
    <location>
        <position position="340"/>
    </location>
    <ligand>
        <name>heme c</name>
        <dbReference type="ChEBI" id="CHEBI:61717"/>
        <label>3</label>
    </ligand>
    <ligandPart>
        <name>Fe</name>
        <dbReference type="ChEBI" id="CHEBI:18248"/>
    </ligandPart>
</feature>
<dbReference type="PANTHER" id="PTHR35008:SF8">
    <property type="entry name" value="ALCOHOL DEHYDROGENASE CYTOCHROME C SUBUNIT"/>
    <property type="match status" value="1"/>
</dbReference>
<feature type="binding site" description="covalent" evidence="9">
    <location>
        <position position="60"/>
    </location>
    <ligand>
        <name>heme c</name>
        <dbReference type="ChEBI" id="CHEBI:61717"/>
        <label>1</label>
    </ligand>
</feature>
<evidence type="ECO:0000256" key="7">
    <source>
        <dbReference type="ARBA" id="ARBA00023004"/>
    </source>
</evidence>
<dbReference type="GO" id="GO:0009055">
    <property type="term" value="F:electron transfer activity"/>
    <property type="evidence" value="ECO:0007669"/>
    <property type="project" value="InterPro"/>
</dbReference>
<evidence type="ECO:0000256" key="8">
    <source>
        <dbReference type="ARBA" id="ARBA00023136"/>
    </source>
</evidence>
<dbReference type="EMBL" id="SLZU01000033">
    <property type="protein sequence ID" value="TCS54471.1"/>
    <property type="molecule type" value="Genomic_DNA"/>
</dbReference>
<feature type="domain" description="Cytochrome c" evidence="12">
    <location>
        <begin position="323"/>
        <end position="409"/>
    </location>
</feature>
<evidence type="ECO:0000256" key="3">
    <source>
        <dbReference type="ARBA" id="ARBA00022617"/>
    </source>
</evidence>
<dbReference type="GO" id="GO:0005886">
    <property type="term" value="C:plasma membrane"/>
    <property type="evidence" value="ECO:0007669"/>
    <property type="project" value="UniProtKB-SubCell"/>
</dbReference>
<evidence type="ECO:0000259" key="12">
    <source>
        <dbReference type="PROSITE" id="PS51007"/>
    </source>
</evidence>
<gene>
    <name evidence="13" type="ORF">EDD52_1339</name>
</gene>
<protein>
    <submittedName>
        <fullName evidence="13">Mono/diheme cytochrome c family protein</fullName>
    </submittedName>
</protein>
<feature type="binding site" description="covalent" evidence="9">
    <location>
        <position position="336"/>
    </location>
    <ligand>
        <name>heme c</name>
        <dbReference type="ChEBI" id="CHEBI:61717"/>
        <label>3</label>
    </ligand>
</feature>
<dbReference type="InterPro" id="IPR036909">
    <property type="entry name" value="Cyt_c-like_dom_sf"/>
</dbReference>
<dbReference type="OrthoDB" id="9811281at2"/>
<dbReference type="SUPFAM" id="SSF46626">
    <property type="entry name" value="Cytochrome c"/>
    <property type="match status" value="3"/>
</dbReference>
<evidence type="ECO:0000256" key="4">
    <source>
        <dbReference type="ARBA" id="ARBA00022723"/>
    </source>
</evidence>
<keyword evidence="11" id="KW-0812">Transmembrane</keyword>
<feature type="binding site" description="covalent" evidence="9">
    <location>
        <position position="339"/>
    </location>
    <ligand>
        <name>heme c</name>
        <dbReference type="ChEBI" id="CHEBI:61717"/>
        <label>3</label>
    </ligand>
</feature>
<evidence type="ECO:0000313" key="13">
    <source>
        <dbReference type="EMBL" id="TCS54471.1"/>
    </source>
</evidence>
<accession>A0A4R3ITM5</accession>
<dbReference type="InterPro" id="IPR014353">
    <property type="entry name" value="Membr-bd_ADH_cyt_c"/>
</dbReference>
<dbReference type="Pfam" id="PF13442">
    <property type="entry name" value="Cytochrome_CBB3"/>
    <property type="match status" value="1"/>
</dbReference>
<dbReference type="GO" id="GO:0020037">
    <property type="term" value="F:heme binding"/>
    <property type="evidence" value="ECO:0007669"/>
    <property type="project" value="InterPro"/>
</dbReference>
<keyword evidence="11" id="KW-1133">Transmembrane helix</keyword>
<dbReference type="AlphaFoldDB" id="A0A4R3ITM5"/>
<keyword evidence="2" id="KW-1003">Cell membrane</keyword>
<dbReference type="Proteomes" id="UP000295696">
    <property type="component" value="Unassembled WGS sequence"/>
</dbReference>
<comment type="caution">
    <text evidence="13">The sequence shown here is derived from an EMBL/GenBank/DDBJ whole genome shotgun (WGS) entry which is preliminary data.</text>
</comment>
<comment type="cofactor">
    <cofactor evidence="9">
        <name>heme c</name>
        <dbReference type="ChEBI" id="CHEBI:61717"/>
    </cofactor>
    <text evidence="9">Binds 3 heme c groups covalently per subunit.</text>
</comment>
<comment type="subcellular location">
    <subcellularLocation>
        <location evidence="1">Cell membrane</location>
    </subcellularLocation>
</comment>
<evidence type="ECO:0000256" key="9">
    <source>
        <dbReference type="PIRSR" id="PIRSR000018-50"/>
    </source>
</evidence>
<feature type="domain" description="Cytochrome c" evidence="12">
    <location>
        <begin position="189"/>
        <end position="297"/>
    </location>
</feature>
<organism evidence="13 14">
    <name type="scientific">Primorskyibacter sedentarius</name>
    <dbReference type="NCBI Taxonomy" id="745311"/>
    <lineage>
        <taxon>Bacteria</taxon>
        <taxon>Pseudomonadati</taxon>
        <taxon>Pseudomonadota</taxon>
        <taxon>Alphaproteobacteria</taxon>
        <taxon>Rhodobacterales</taxon>
        <taxon>Roseobacteraceae</taxon>
        <taxon>Primorskyibacter</taxon>
    </lineage>
</organism>
<evidence type="ECO:0000256" key="10">
    <source>
        <dbReference type="PIRSR" id="PIRSR000018-51"/>
    </source>
</evidence>
<keyword evidence="14" id="KW-1185">Reference proteome</keyword>
<keyword evidence="3 9" id="KW-0349">Heme</keyword>
<evidence type="ECO:0000313" key="14">
    <source>
        <dbReference type="Proteomes" id="UP000295696"/>
    </source>
</evidence>
<feature type="binding site" description="axial binding residue" evidence="10">
    <location>
        <position position="61"/>
    </location>
    <ligand>
        <name>heme c</name>
        <dbReference type="ChEBI" id="CHEBI:61717"/>
        <label>1</label>
    </ligand>
    <ligandPart>
        <name>Fe</name>
        <dbReference type="ChEBI" id="CHEBI:18248"/>
    </ligandPart>
</feature>
<name>A0A4R3ITM5_9RHOB</name>
<dbReference type="PROSITE" id="PS51007">
    <property type="entry name" value="CYTC"/>
    <property type="match status" value="3"/>
</dbReference>
<dbReference type="Pfam" id="PF00034">
    <property type="entry name" value="Cytochrom_C"/>
    <property type="match status" value="1"/>
</dbReference>
<proteinExistence type="predicted"/>